<proteinExistence type="predicted"/>
<dbReference type="InterPro" id="IPR001387">
    <property type="entry name" value="Cro/C1-type_HTH"/>
</dbReference>
<name>A0A7W6RQZ6_9HYPH</name>
<dbReference type="Proteomes" id="UP000533641">
    <property type="component" value="Unassembled WGS sequence"/>
</dbReference>
<dbReference type="CDD" id="cd00093">
    <property type="entry name" value="HTH_XRE"/>
    <property type="match status" value="1"/>
</dbReference>
<evidence type="ECO:0000313" key="1">
    <source>
        <dbReference type="EMBL" id="MBB4277017.1"/>
    </source>
</evidence>
<accession>A0A7W6RQZ6</accession>
<comment type="caution">
    <text evidence="1">The sequence shown here is derived from an EMBL/GenBank/DDBJ whole genome shotgun (WGS) entry which is preliminary data.</text>
</comment>
<gene>
    <name evidence="1" type="ORF">GGE12_004815</name>
</gene>
<organism evidence="1 2">
    <name type="scientific">Rhizobium mongolense</name>
    <dbReference type="NCBI Taxonomy" id="57676"/>
    <lineage>
        <taxon>Bacteria</taxon>
        <taxon>Pseudomonadati</taxon>
        <taxon>Pseudomonadota</taxon>
        <taxon>Alphaproteobacteria</taxon>
        <taxon>Hyphomicrobiales</taxon>
        <taxon>Rhizobiaceae</taxon>
        <taxon>Rhizobium/Agrobacterium group</taxon>
        <taxon>Rhizobium</taxon>
    </lineage>
</organism>
<sequence length="150" mass="17070">MHYQRWRYHGSVHGSANTKKSEALAFLRDVAMKVEADVCLIWPYAHNKDRPVVTIDGKSIYVRVAVCEAVHGPSPSARQTPDSVCKNPKCVSKRHLFWKQIHTGGSMTKVDGSDRRQIRKLSKTKTQTEIAEWFGLDHSTVSRILNGKRR</sequence>
<reference evidence="1 2" key="1">
    <citation type="submission" date="2020-08" db="EMBL/GenBank/DDBJ databases">
        <title>Genomic Encyclopedia of Type Strains, Phase IV (KMG-V): Genome sequencing to study the core and pangenomes of soil and plant-associated prokaryotes.</title>
        <authorList>
            <person name="Whitman W."/>
        </authorList>
    </citation>
    <scope>NUCLEOTIDE SEQUENCE [LARGE SCALE GENOMIC DNA]</scope>
    <source>
        <strain evidence="1 2">SEMIA 402</strain>
    </source>
</reference>
<evidence type="ECO:0008006" key="3">
    <source>
        <dbReference type="Google" id="ProtNLM"/>
    </source>
</evidence>
<evidence type="ECO:0000313" key="2">
    <source>
        <dbReference type="Proteomes" id="UP000533641"/>
    </source>
</evidence>
<dbReference type="AlphaFoldDB" id="A0A7W6RQZ6"/>
<protein>
    <recommendedName>
        <fullName evidence="3">Helix-turn-helix protein</fullName>
    </recommendedName>
</protein>
<dbReference type="EMBL" id="JACIGM010000011">
    <property type="protein sequence ID" value="MBB4277017.1"/>
    <property type="molecule type" value="Genomic_DNA"/>
</dbReference>
<dbReference type="RefSeq" id="WP_183927653.1">
    <property type="nucleotide sequence ID" value="NZ_JACIGM010000011.1"/>
</dbReference>